<evidence type="ECO:0000256" key="2">
    <source>
        <dbReference type="ARBA" id="ARBA00022448"/>
    </source>
</evidence>
<feature type="transmembrane region" description="Helical" evidence="6">
    <location>
        <begin position="78"/>
        <end position="99"/>
    </location>
</feature>
<evidence type="ECO:0000313" key="7">
    <source>
        <dbReference type="EMBL" id="VAW27949.1"/>
    </source>
</evidence>
<accession>A0A3B0UTG9</accession>
<dbReference type="Pfam" id="PF01566">
    <property type="entry name" value="Nramp"/>
    <property type="match status" value="1"/>
</dbReference>
<dbReference type="GO" id="GO:0005886">
    <property type="term" value="C:plasma membrane"/>
    <property type="evidence" value="ECO:0007669"/>
    <property type="project" value="TreeGrafter"/>
</dbReference>
<gene>
    <name evidence="7" type="ORF">MNBD_BACTEROID06-698</name>
</gene>
<keyword evidence="4 6" id="KW-1133">Transmembrane helix</keyword>
<dbReference type="GO" id="GO:0015086">
    <property type="term" value="F:cadmium ion transmembrane transporter activity"/>
    <property type="evidence" value="ECO:0007669"/>
    <property type="project" value="TreeGrafter"/>
</dbReference>
<organism evidence="7">
    <name type="scientific">hydrothermal vent metagenome</name>
    <dbReference type="NCBI Taxonomy" id="652676"/>
    <lineage>
        <taxon>unclassified sequences</taxon>
        <taxon>metagenomes</taxon>
        <taxon>ecological metagenomes</taxon>
    </lineage>
</organism>
<dbReference type="GO" id="GO:0005384">
    <property type="term" value="F:manganese ion transmembrane transporter activity"/>
    <property type="evidence" value="ECO:0007669"/>
    <property type="project" value="TreeGrafter"/>
</dbReference>
<feature type="transmembrane region" description="Helical" evidence="6">
    <location>
        <begin position="40"/>
        <end position="58"/>
    </location>
</feature>
<evidence type="ECO:0000256" key="3">
    <source>
        <dbReference type="ARBA" id="ARBA00022692"/>
    </source>
</evidence>
<dbReference type="EMBL" id="UOES01000329">
    <property type="protein sequence ID" value="VAW27949.1"/>
    <property type="molecule type" value="Genomic_DNA"/>
</dbReference>
<protein>
    <recommendedName>
        <fullName evidence="8">Manganese transport protein MntH</fullName>
    </recommendedName>
</protein>
<sequence length="118" mass="12385">MSRLKNIAKSIGPGFIMAAVVLGPGSITTASKIGATNGYAFLWVILIGAISMAIYTNMSTRYGVLHQQSILKTISEKYGKWFSVSIGIASFLAALSFQFGNNLGVGMGMETLTGIDAG</sequence>
<feature type="non-terminal residue" evidence="7">
    <location>
        <position position="118"/>
    </location>
</feature>
<name>A0A3B0UTG9_9ZZZZ</name>
<evidence type="ECO:0008006" key="8">
    <source>
        <dbReference type="Google" id="ProtNLM"/>
    </source>
</evidence>
<evidence type="ECO:0000256" key="5">
    <source>
        <dbReference type="ARBA" id="ARBA00023136"/>
    </source>
</evidence>
<proteinExistence type="predicted"/>
<comment type="subcellular location">
    <subcellularLocation>
        <location evidence="1">Membrane</location>
        <topology evidence="1">Multi-pass membrane protein</topology>
    </subcellularLocation>
</comment>
<evidence type="ECO:0000256" key="6">
    <source>
        <dbReference type="SAM" id="Phobius"/>
    </source>
</evidence>
<evidence type="ECO:0000256" key="1">
    <source>
        <dbReference type="ARBA" id="ARBA00004141"/>
    </source>
</evidence>
<dbReference type="InterPro" id="IPR001046">
    <property type="entry name" value="NRAMP_fam"/>
</dbReference>
<dbReference type="PANTHER" id="PTHR11706:SF33">
    <property type="entry name" value="NATURAL RESISTANCE-ASSOCIATED MACROPHAGE PROTEIN 2"/>
    <property type="match status" value="1"/>
</dbReference>
<dbReference type="GO" id="GO:0034755">
    <property type="term" value="P:iron ion transmembrane transport"/>
    <property type="evidence" value="ECO:0007669"/>
    <property type="project" value="TreeGrafter"/>
</dbReference>
<keyword evidence="3 6" id="KW-0812">Transmembrane</keyword>
<keyword evidence="5 6" id="KW-0472">Membrane</keyword>
<keyword evidence="2" id="KW-0813">Transport</keyword>
<evidence type="ECO:0000256" key="4">
    <source>
        <dbReference type="ARBA" id="ARBA00022989"/>
    </source>
</evidence>
<reference evidence="7" key="1">
    <citation type="submission" date="2018-06" db="EMBL/GenBank/DDBJ databases">
        <authorList>
            <person name="Zhirakovskaya E."/>
        </authorList>
    </citation>
    <scope>NUCLEOTIDE SEQUENCE</scope>
</reference>
<dbReference type="PANTHER" id="PTHR11706">
    <property type="entry name" value="SOLUTE CARRIER PROTEIN FAMILY 11 MEMBER"/>
    <property type="match status" value="1"/>
</dbReference>
<dbReference type="AlphaFoldDB" id="A0A3B0UTG9"/>